<evidence type="ECO:0000313" key="1">
    <source>
        <dbReference type="EMBL" id="TXH81840.1"/>
    </source>
</evidence>
<organism evidence="1 2">
    <name type="scientific">Thauera aminoaromatica</name>
    <dbReference type="NCBI Taxonomy" id="164330"/>
    <lineage>
        <taxon>Bacteria</taxon>
        <taxon>Pseudomonadati</taxon>
        <taxon>Pseudomonadota</taxon>
        <taxon>Betaproteobacteria</taxon>
        <taxon>Rhodocyclales</taxon>
        <taxon>Zoogloeaceae</taxon>
        <taxon>Thauera</taxon>
    </lineage>
</organism>
<gene>
    <name evidence="1" type="ORF">E6Q80_16510</name>
</gene>
<protein>
    <submittedName>
        <fullName evidence="1">Phosphate ABC transporter substrate-binding protein</fullName>
    </submittedName>
</protein>
<proteinExistence type="predicted"/>
<evidence type="ECO:0000313" key="2">
    <source>
        <dbReference type="Proteomes" id="UP000321192"/>
    </source>
</evidence>
<dbReference type="Proteomes" id="UP000321192">
    <property type="component" value="Unassembled WGS sequence"/>
</dbReference>
<dbReference type="Gene3D" id="3.40.190.10">
    <property type="entry name" value="Periplasmic binding protein-like II"/>
    <property type="match status" value="1"/>
</dbReference>
<reference evidence="1 2" key="1">
    <citation type="submission" date="2018-09" db="EMBL/GenBank/DDBJ databases">
        <title>Metagenome Assembled Genomes from an Advanced Water Purification Facility.</title>
        <authorList>
            <person name="Stamps B.W."/>
            <person name="Spear J.R."/>
        </authorList>
    </citation>
    <scope>NUCLEOTIDE SEQUENCE [LARGE SCALE GENOMIC DNA]</scope>
    <source>
        <strain evidence="1">Bin_27_1</strain>
    </source>
</reference>
<dbReference type="SUPFAM" id="SSF53850">
    <property type="entry name" value="Periplasmic binding protein-like II"/>
    <property type="match status" value="1"/>
</dbReference>
<dbReference type="EMBL" id="SSFD01000263">
    <property type="protein sequence ID" value="TXH81840.1"/>
    <property type="molecule type" value="Genomic_DNA"/>
</dbReference>
<name>A0A5C7SDG3_THASP</name>
<accession>A0A5C7SDG3</accession>
<dbReference type="Pfam" id="PF12974">
    <property type="entry name" value="Phosphonate-bd"/>
    <property type="match status" value="1"/>
</dbReference>
<dbReference type="AlphaFoldDB" id="A0A5C7SDG3"/>
<sequence>MVSQYKLSVCPHDTAKNLLGWFTLNTYLQRKLGTGIHFDPQDNFLIERQTVLEQPHHVVVYANPYSALCFARDKGFVPVARPVNVVDETIVVARAGAEVPAAPRIASATNKLIIHNLGLQVLARVGIDAAAAEFKFVGNHLNAAKAVLQGEADLGFVFNETWAGMSATTRAELQVIGESHDGHAFHCFMVSPEWADKRDAIQQILCAMHLDPAGLRVLEDLKFKAFEPVGDEIIPVLIKLADNCDCT</sequence>
<comment type="caution">
    <text evidence="1">The sequence shown here is derived from an EMBL/GenBank/DDBJ whole genome shotgun (WGS) entry which is preliminary data.</text>
</comment>
<dbReference type="RefSeq" id="WP_276660412.1">
    <property type="nucleotide sequence ID" value="NZ_SSFD01000263.1"/>
</dbReference>